<dbReference type="Proteomes" id="UP000634647">
    <property type="component" value="Unassembled WGS sequence"/>
</dbReference>
<sequence>MEEFNRLTLVAAIEVLEKFHSRDDMKILEVQWDIQRQVGTQTSKSGRVAAWARVAATLNPTVWTEEGQMPLQRAIVKLALTAPDIVKAEAAWRKYLAGLRYDGFEVVYGQIPHPSGRVSMFSDEPVMDSTTDLRRMLPADVPELDFREAESELEELLNKHRLLTALGHLAQARSSYQRGDWAAANSQLRTFFESYLAEIAARLGYASSNVMTDRLKFLGEIDPPFLMASYNEWLPKDKKVRSQFVEGLWSRMHPEGSHPGLSEEEDSTFRLQITLVTARLFLRRFDERLKSL</sequence>
<dbReference type="EMBL" id="FNOB01000018">
    <property type="protein sequence ID" value="SDX50665.1"/>
    <property type="molecule type" value="Genomic_DNA"/>
</dbReference>
<protein>
    <submittedName>
        <fullName evidence="1">Uncharacterized protein</fullName>
    </submittedName>
</protein>
<dbReference type="EMBL" id="BNAB01000015">
    <property type="protein sequence ID" value="GHE04184.1"/>
    <property type="molecule type" value="Genomic_DNA"/>
</dbReference>
<name>A0AAN4UUE4_9RHOB</name>
<accession>A0AAN4UUE4</accession>
<comment type="caution">
    <text evidence="1">The sequence shown here is derived from an EMBL/GenBank/DDBJ whole genome shotgun (WGS) entry which is preliminary data.</text>
</comment>
<dbReference type="Proteomes" id="UP000199541">
    <property type="component" value="Unassembled WGS sequence"/>
</dbReference>
<organism evidence="1 4">
    <name type="scientific">Allgaiera indica</name>
    <dbReference type="NCBI Taxonomy" id="765699"/>
    <lineage>
        <taxon>Bacteria</taxon>
        <taxon>Pseudomonadati</taxon>
        <taxon>Pseudomonadota</taxon>
        <taxon>Alphaproteobacteria</taxon>
        <taxon>Rhodobacterales</taxon>
        <taxon>Paracoccaceae</taxon>
        <taxon>Allgaiera</taxon>
    </lineage>
</organism>
<reference evidence="1" key="3">
    <citation type="submission" date="2023-06" db="EMBL/GenBank/DDBJ databases">
        <authorList>
            <person name="Sun Q."/>
            <person name="Zhou Y."/>
        </authorList>
    </citation>
    <scope>NUCLEOTIDE SEQUENCE</scope>
    <source>
        <strain evidence="1">CGMCC 1.10859</strain>
    </source>
</reference>
<dbReference type="AlphaFoldDB" id="A0AAN4UUE4"/>
<reference evidence="2 3" key="2">
    <citation type="submission" date="2016-10" db="EMBL/GenBank/DDBJ databases">
        <authorList>
            <person name="Varghese N."/>
            <person name="Submissions S."/>
        </authorList>
    </citation>
    <scope>NUCLEOTIDE SEQUENCE [LARGE SCALE GENOMIC DNA]</scope>
    <source>
        <strain evidence="2 3">DSM 24802</strain>
    </source>
</reference>
<evidence type="ECO:0000313" key="2">
    <source>
        <dbReference type="EMBL" id="SDX50665.1"/>
    </source>
</evidence>
<gene>
    <name evidence="1" type="ORF">GCM10008024_30370</name>
    <name evidence="2" type="ORF">SAMN05444006_11856</name>
</gene>
<evidence type="ECO:0000313" key="4">
    <source>
        <dbReference type="Proteomes" id="UP000634647"/>
    </source>
</evidence>
<evidence type="ECO:0000313" key="3">
    <source>
        <dbReference type="Proteomes" id="UP000199541"/>
    </source>
</evidence>
<dbReference type="RefSeq" id="WP_035838028.1">
    <property type="nucleotide sequence ID" value="NZ_BNAB01000015.1"/>
</dbReference>
<reference evidence="1" key="1">
    <citation type="journal article" date="2014" name="Int. J. Syst. Evol. Microbiol.">
        <title>Complete genome sequence of Corynebacterium casei LMG S-19264T (=DSM 44701T), isolated from a smear-ripened cheese.</title>
        <authorList>
            <consortium name="US DOE Joint Genome Institute (JGI-PGF)"/>
            <person name="Walter F."/>
            <person name="Albersmeier A."/>
            <person name="Kalinowski J."/>
            <person name="Ruckert C."/>
        </authorList>
    </citation>
    <scope>NUCLEOTIDE SEQUENCE</scope>
    <source>
        <strain evidence="1">CGMCC 1.10859</strain>
    </source>
</reference>
<evidence type="ECO:0000313" key="1">
    <source>
        <dbReference type="EMBL" id="GHE04184.1"/>
    </source>
</evidence>
<keyword evidence="3" id="KW-1185">Reference proteome</keyword>
<proteinExistence type="predicted"/>